<dbReference type="GO" id="GO:0005886">
    <property type="term" value="C:plasma membrane"/>
    <property type="evidence" value="ECO:0007669"/>
    <property type="project" value="UniProtKB-SubCell"/>
</dbReference>
<keyword evidence="3" id="KW-0808">Transferase</keyword>
<evidence type="ECO:0000256" key="2">
    <source>
        <dbReference type="ARBA" id="ARBA00022475"/>
    </source>
</evidence>
<organism evidence="9 10">
    <name type="scientific">Ornatilinea apprima</name>
    <dbReference type="NCBI Taxonomy" id="1134406"/>
    <lineage>
        <taxon>Bacteria</taxon>
        <taxon>Bacillati</taxon>
        <taxon>Chloroflexota</taxon>
        <taxon>Anaerolineae</taxon>
        <taxon>Anaerolineales</taxon>
        <taxon>Anaerolineaceae</taxon>
        <taxon>Ornatilinea</taxon>
    </lineage>
</organism>
<evidence type="ECO:0000313" key="10">
    <source>
        <dbReference type="Proteomes" id="UP000050417"/>
    </source>
</evidence>
<gene>
    <name evidence="9" type="ORF">ADN00_14125</name>
</gene>
<feature type="transmembrane region" description="Helical" evidence="8">
    <location>
        <begin position="216"/>
        <end position="234"/>
    </location>
</feature>
<comment type="similarity">
    <text evidence="7">Belongs to the glycosyltransferase 87 family.</text>
</comment>
<evidence type="ECO:0008006" key="11">
    <source>
        <dbReference type="Google" id="ProtNLM"/>
    </source>
</evidence>
<comment type="caution">
    <text evidence="9">The sequence shown here is derived from an EMBL/GenBank/DDBJ whole genome shotgun (WGS) entry which is preliminary data.</text>
</comment>
<feature type="transmembrane region" description="Helical" evidence="8">
    <location>
        <begin position="141"/>
        <end position="166"/>
    </location>
</feature>
<dbReference type="InterPro" id="IPR018584">
    <property type="entry name" value="GT87"/>
</dbReference>
<evidence type="ECO:0000313" key="9">
    <source>
        <dbReference type="EMBL" id="KPL74133.1"/>
    </source>
</evidence>
<feature type="transmembrane region" description="Helical" evidence="8">
    <location>
        <begin position="263"/>
        <end position="286"/>
    </location>
</feature>
<evidence type="ECO:0000256" key="7">
    <source>
        <dbReference type="ARBA" id="ARBA00024033"/>
    </source>
</evidence>
<dbReference type="RefSeq" id="WP_075063673.1">
    <property type="nucleotide sequence ID" value="NZ_LGCL01000033.1"/>
</dbReference>
<sequence>MFAMENIDHRIFKKPSAGEFAAIVFVLTISISFVVCHTGDFVDFKAYLARTKGDFSQYFYGYWLLPFFQILSWLPFEASYILWIGLSVLGVWFAARVFNGNSALALLSYQMSSVLFWGQITGILCGLLGLFWWSIHHRRWWMAGIACFLAAAKPQSGTIFVFLLLLFSNTSFREKIRILIIPMVGFIVSLLFYPGWILEILSRRGAVYTAGNISLWQWIGPWAMLLSLPALVIPATKQQRFLALSAAWVLSIPYFSLPDLLTLFIFPVEIAPILLGYLPGILMQFFGFESQKAGFVIPLLILAMNLLPHFLQSKAAQKKLRLPAAGEQKPNN</sequence>
<feature type="transmembrane region" description="Helical" evidence="8">
    <location>
        <begin position="293"/>
        <end position="311"/>
    </location>
</feature>
<keyword evidence="10" id="KW-1185">Reference proteome</keyword>
<feature type="transmembrane region" description="Helical" evidence="8">
    <location>
        <begin position="114"/>
        <end position="135"/>
    </location>
</feature>
<dbReference type="EMBL" id="LGCL01000033">
    <property type="protein sequence ID" value="KPL74133.1"/>
    <property type="molecule type" value="Genomic_DNA"/>
</dbReference>
<dbReference type="AlphaFoldDB" id="A0A0P6XYB6"/>
<accession>A0A0P6XYB6</accession>
<feature type="transmembrane region" description="Helical" evidence="8">
    <location>
        <begin position="20"/>
        <end position="37"/>
    </location>
</feature>
<feature type="transmembrane region" description="Helical" evidence="8">
    <location>
        <begin position="80"/>
        <end position="107"/>
    </location>
</feature>
<evidence type="ECO:0000256" key="1">
    <source>
        <dbReference type="ARBA" id="ARBA00004651"/>
    </source>
</evidence>
<keyword evidence="2" id="KW-1003">Cell membrane</keyword>
<comment type="subcellular location">
    <subcellularLocation>
        <location evidence="1">Cell membrane</location>
        <topology evidence="1">Multi-pass membrane protein</topology>
    </subcellularLocation>
</comment>
<evidence type="ECO:0000256" key="6">
    <source>
        <dbReference type="ARBA" id="ARBA00023136"/>
    </source>
</evidence>
<keyword evidence="4 8" id="KW-0812">Transmembrane</keyword>
<keyword evidence="6 8" id="KW-0472">Membrane</keyword>
<evidence type="ECO:0000256" key="8">
    <source>
        <dbReference type="SAM" id="Phobius"/>
    </source>
</evidence>
<reference evidence="9 10" key="1">
    <citation type="submission" date="2015-07" db="EMBL/GenBank/DDBJ databases">
        <title>Genome sequence of Ornatilinea apprima DSM 23815.</title>
        <authorList>
            <person name="Hemp J."/>
            <person name="Ward L.M."/>
            <person name="Pace L.A."/>
            <person name="Fischer W.W."/>
        </authorList>
    </citation>
    <scope>NUCLEOTIDE SEQUENCE [LARGE SCALE GENOMIC DNA]</scope>
    <source>
        <strain evidence="9 10">P3M-1</strain>
    </source>
</reference>
<evidence type="ECO:0000256" key="4">
    <source>
        <dbReference type="ARBA" id="ARBA00022692"/>
    </source>
</evidence>
<keyword evidence="5 8" id="KW-1133">Transmembrane helix</keyword>
<name>A0A0P6XYB6_9CHLR</name>
<proteinExistence type="inferred from homology"/>
<dbReference type="GO" id="GO:0016758">
    <property type="term" value="F:hexosyltransferase activity"/>
    <property type="evidence" value="ECO:0007669"/>
    <property type="project" value="InterPro"/>
</dbReference>
<feature type="transmembrane region" description="Helical" evidence="8">
    <location>
        <begin position="178"/>
        <end position="196"/>
    </location>
</feature>
<dbReference type="Pfam" id="PF09594">
    <property type="entry name" value="GT87"/>
    <property type="match status" value="1"/>
</dbReference>
<evidence type="ECO:0000256" key="5">
    <source>
        <dbReference type="ARBA" id="ARBA00022989"/>
    </source>
</evidence>
<protein>
    <recommendedName>
        <fullName evidence="11">DUF2029 domain-containing protein</fullName>
    </recommendedName>
</protein>
<evidence type="ECO:0000256" key="3">
    <source>
        <dbReference type="ARBA" id="ARBA00022679"/>
    </source>
</evidence>
<dbReference type="Proteomes" id="UP000050417">
    <property type="component" value="Unassembled WGS sequence"/>
</dbReference>
<feature type="transmembrane region" description="Helical" evidence="8">
    <location>
        <begin position="58"/>
        <end position="74"/>
    </location>
</feature>